<dbReference type="PANTHER" id="PTHR43143:SF1">
    <property type="entry name" value="SERINE_THREONINE-PROTEIN PHOSPHATASE CPPED1"/>
    <property type="match status" value="1"/>
</dbReference>
<dbReference type="AlphaFoldDB" id="A0A1M6RB08"/>
<reference evidence="6 7" key="1">
    <citation type="submission" date="2016-11" db="EMBL/GenBank/DDBJ databases">
        <authorList>
            <person name="Varghese N."/>
            <person name="Submissions S."/>
        </authorList>
    </citation>
    <scope>NUCLEOTIDE SEQUENCE [LARGE SCALE GENOMIC DNA]</scope>
    <source>
        <strain evidence="6 7">CGMCC 1.12174</strain>
        <strain evidence="5 8">DSM 26351</strain>
    </source>
</reference>
<dbReference type="InterPro" id="IPR051918">
    <property type="entry name" value="STPP_CPPED1"/>
</dbReference>
<evidence type="ECO:0000313" key="5">
    <source>
        <dbReference type="EMBL" id="SFB74666.1"/>
    </source>
</evidence>
<dbReference type="Gene3D" id="3.60.21.10">
    <property type="match status" value="1"/>
</dbReference>
<dbReference type="Proteomes" id="UP000184031">
    <property type="component" value="Unassembled WGS sequence"/>
</dbReference>
<keyword evidence="1" id="KW-1133">Transmembrane helix</keyword>
<proteinExistence type="predicted"/>
<dbReference type="Pfam" id="PF00149">
    <property type="entry name" value="Metallophos"/>
    <property type="match status" value="1"/>
</dbReference>
<feature type="domain" description="Calcineurin-like phosphoesterase N-terminal" evidence="4">
    <location>
        <begin position="151"/>
        <end position="228"/>
    </location>
</feature>
<evidence type="ECO:0000256" key="1">
    <source>
        <dbReference type="SAM" id="Phobius"/>
    </source>
</evidence>
<evidence type="ECO:0000313" key="8">
    <source>
        <dbReference type="Proteomes" id="UP000198940"/>
    </source>
</evidence>
<dbReference type="Proteomes" id="UP000198940">
    <property type="component" value="Unassembled WGS sequence"/>
</dbReference>
<dbReference type="PANTHER" id="PTHR43143">
    <property type="entry name" value="METALLOPHOSPHOESTERASE, CALCINEURIN SUPERFAMILY"/>
    <property type="match status" value="1"/>
</dbReference>
<keyword evidence="1" id="KW-0472">Membrane</keyword>
<gene>
    <name evidence="5" type="ORF">SAMN04487891_10217</name>
    <name evidence="6" type="ORF">SAMN05216293_0692</name>
</gene>
<name>A0A1M6RB08_9FLAO</name>
<sequence>MKHTRRKFVKTGIGGFASITTLNIPFFGLIACSSDSNNDVPPNNGLGIIGVSVPPVINASAGSEFILNGKGFKVGDQIEWISTLDGSKKFTTAIGSTTETSATFVLPNEIPSGGYRLVLSRSGETLALGSVQLNIVAESDIPDIEGMTIKGIVFSNGVGVAGVVVSDGHEVATTDEDGIYYLPSNKASGFVFISVPGNYEVPANGNAPQFFKRLTTSTGTVEQHDFSLIETNNAEHVVLTMADWHLANRNNDLEQFQNMVLPDVNAMIDSYTAGGKKVYVLTLGDMTWDLYWYSNGFGLNDYIPYMNQLHSPVFNVIGNHDYDPYFANDRLAEDRYRNILGPTYYSFNLGQIHYVVLDDVEYLNSGGSQGTVGSRNYRERLATEQLEWLKKDLALITDKSTPIVIATHTPVYSNPSLDGSGNQINSYKLDNAPELMASLQEFSTVHILTGHTHINYTVEEELGVMEHNTAAICATWWWTGREGYAGNHICKDGSPGGYGIWEINGNQMQWQYKSIGFDTDYQFRAYDLNMVHITAAEFAPNASEEDMAQYAGPYAQPNSNNEVLINIWGYDDQWQIEVSENGQPLDISRVKTLDPLHIISYEAKRLNVGAQPTGSFTTNETAHLFKVQASAPNSTLEIKVTDRFGRVYTESMERPKAFSTAII</sequence>
<dbReference type="EMBL" id="FOKU01000002">
    <property type="protein sequence ID" value="SFB74666.1"/>
    <property type="molecule type" value="Genomic_DNA"/>
</dbReference>
<dbReference type="InterPro" id="IPR032285">
    <property type="entry name" value="Metallophos_N"/>
</dbReference>
<dbReference type="EMBL" id="FRAT01000002">
    <property type="protein sequence ID" value="SHK29643.1"/>
    <property type="molecule type" value="Genomic_DNA"/>
</dbReference>
<protein>
    <submittedName>
        <fullName evidence="6">Calcineurin-like phosphoesterase</fullName>
    </submittedName>
</protein>
<dbReference type="InterPro" id="IPR029052">
    <property type="entry name" value="Metallo-depent_PP-like"/>
</dbReference>
<dbReference type="InterPro" id="IPR004843">
    <property type="entry name" value="Calcineurin-like_PHP"/>
</dbReference>
<dbReference type="Pfam" id="PF16371">
    <property type="entry name" value="MetallophosN"/>
    <property type="match status" value="1"/>
</dbReference>
<evidence type="ECO:0000313" key="7">
    <source>
        <dbReference type="Proteomes" id="UP000184031"/>
    </source>
</evidence>
<dbReference type="SUPFAM" id="SSF56300">
    <property type="entry name" value="Metallo-dependent phosphatases"/>
    <property type="match status" value="1"/>
</dbReference>
<dbReference type="InterPro" id="IPR032288">
    <property type="entry name" value="Metallophos_C"/>
</dbReference>
<dbReference type="Pfam" id="PF16370">
    <property type="entry name" value="MetallophosC"/>
    <property type="match status" value="1"/>
</dbReference>
<comment type="caution">
    <text evidence="6">The sequence shown here is derived from an EMBL/GenBank/DDBJ whole genome shotgun (WGS) entry which is preliminary data.</text>
</comment>
<dbReference type="OrthoDB" id="1776264at2"/>
<dbReference type="STRING" id="1055723.SAMN05216293_0692"/>
<dbReference type="RefSeq" id="WP_072876939.1">
    <property type="nucleotide sequence ID" value="NZ_FOKU01000002.1"/>
</dbReference>
<feature type="domain" description="Calcineurin-like phosphoesterase" evidence="2">
    <location>
        <begin position="238"/>
        <end position="454"/>
    </location>
</feature>
<evidence type="ECO:0000259" key="2">
    <source>
        <dbReference type="Pfam" id="PF00149"/>
    </source>
</evidence>
<dbReference type="GO" id="GO:0016787">
    <property type="term" value="F:hydrolase activity"/>
    <property type="evidence" value="ECO:0007669"/>
    <property type="project" value="InterPro"/>
</dbReference>
<organism evidence="6 7">
    <name type="scientific">Flagellimonas taeanensis</name>
    <dbReference type="NCBI Taxonomy" id="1005926"/>
    <lineage>
        <taxon>Bacteria</taxon>
        <taxon>Pseudomonadati</taxon>
        <taxon>Bacteroidota</taxon>
        <taxon>Flavobacteriia</taxon>
        <taxon>Flavobacteriales</taxon>
        <taxon>Flavobacteriaceae</taxon>
        <taxon>Flagellimonas</taxon>
    </lineage>
</organism>
<keyword evidence="1" id="KW-0812">Transmembrane</keyword>
<dbReference type="Gene3D" id="2.60.40.3920">
    <property type="match status" value="1"/>
</dbReference>
<accession>A0A1M6RB08</accession>
<feature type="domain" description="Calcineurin-like phosphoesterase C-terminal" evidence="3">
    <location>
        <begin position="466"/>
        <end position="648"/>
    </location>
</feature>
<evidence type="ECO:0000313" key="6">
    <source>
        <dbReference type="EMBL" id="SHK29643.1"/>
    </source>
</evidence>
<evidence type="ECO:0000259" key="4">
    <source>
        <dbReference type="Pfam" id="PF16371"/>
    </source>
</evidence>
<dbReference type="PROSITE" id="PS51257">
    <property type="entry name" value="PROKAR_LIPOPROTEIN"/>
    <property type="match status" value="1"/>
</dbReference>
<evidence type="ECO:0000259" key="3">
    <source>
        <dbReference type="Pfam" id="PF16370"/>
    </source>
</evidence>
<keyword evidence="8" id="KW-1185">Reference proteome</keyword>
<feature type="transmembrane region" description="Helical" evidence="1">
    <location>
        <begin position="12"/>
        <end position="31"/>
    </location>
</feature>